<dbReference type="EMBL" id="KV441562">
    <property type="protein sequence ID" value="OAF99245.1"/>
    <property type="molecule type" value="Genomic_DNA"/>
</dbReference>
<dbReference type="AlphaFoldDB" id="A0A177BVV8"/>
<dbReference type="RefSeq" id="XP_018029611.1">
    <property type="nucleotide sequence ID" value="XM_018180556.1"/>
</dbReference>
<dbReference type="Proteomes" id="UP000077069">
    <property type="component" value="Unassembled WGS sequence"/>
</dbReference>
<name>A0A177BVV8_9PLEO</name>
<organism evidence="1 2">
    <name type="scientific">Paraphaeosphaeria sporulosa</name>
    <dbReference type="NCBI Taxonomy" id="1460663"/>
    <lineage>
        <taxon>Eukaryota</taxon>
        <taxon>Fungi</taxon>
        <taxon>Dikarya</taxon>
        <taxon>Ascomycota</taxon>
        <taxon>Pezizomycotina</taxon>
        <taxon>Dothideomycetes</taxon>
        <taxon>Pleosporomycetidae</taxon>
        <taxon>Pleosporales</taxon>
        <taxon>Massarineae</taxon>
        <taxon>Didymosphaeriaceae</taxon>
        <taxon>Paraphaeosphaeria</taxon>
    </lineage>
</organism>
<proteinExistence type="predicted"/>
<evidence type="ECO:0000313" key="2">
    <source>
        <dbReference type="Proteomes" id="UP000077069"/>
    </source>
</evidence>
<protein>
    <submittedName>
        <fullName evidence="1">Uncharacterized protein</fullName>
    </submittedName>
</protein>
<dbReference type="InParanoid" id="A0A177BVV8"/>
<sequence length="220" mass="24568">MSEVPSSTTPEWFSNEWKLGRRFAQKCFEMVDEYSEKGVGDANPDRVGFPKIVLDPNSQDRICEELFEADGNTVPGTMGMKQTFDLLCQVFLKNENTEKVIIWGTDEDSLKESGLSQHELDGLSQDNWQTLVTTAGQLIVAEGLKDGKYGVSDPTYKHFEVEKSLTLKVGFSGSSEKELLAIFTLDIPAEYSDAYLANNTSDVDEVFFLGISNIPEPRDE</sequence>
<gene>
    <name evidence="1" type="ORF">CC84DRAFT_1181389</name>
</gene>
<reference evidence="1 2" key="1">
    <citation type="submission" date="2016-05" db="EMBL/GenBank/DDBJ databases">
        <title>Comparative analysis of secretome profiles of manganese(II)-oxidizing ascomycete fungi.</title>
        <authorList>
            <consortium name="DOE Joint Genome Institute"/>
            <person name="Zeiner C.A."/>
            <person name="Purvine S.O."/>
            <person name="Zink E.M."/>
            <person name="Wu S."/>
            <person name="Pasa-Tolic L."/>
            <person name="Chaput D.L."/>
            <person name="Haridas S."/>
            <person name="Grigoriev I.V."/>
            <person name="Santelli C.M."/>
            <person name="Hansel C.M."/>
        </authorList>
    </citation>
    <scope>NUCLEOTIDE SEQUENCE [LARGE SCALE GENOMIC DNA]</scope>
    <source>
        <strain evidence="1 2">AP3s5-JAC2a</strain>
    </source>
</reference>
<evidence type="ECO:0000313" key="1">
    <source>
        <dbReference type="EMBL" id="OAF99245.1"/>
    </source>
</evidence>
<dbReference type="GeneID" id="28764042"/>
<accession>A0A177BVV8</accession>
<keyword evidence="2" id="KW-1185">Reference proteome</keyword>